<organism evidence="2 3">
    <name type="scientific">Shewanella morhuae</name>
    <dbReference type="NCBI Taxonomy" id="365591"/>
    <lineage>
        <taxon>Bacteria</taxon>
        <taxon>Pseudomonadati</taxon>
        <taxon>Pseudomonadota</taxon>
        <taxon>Gammaproteobacteria</taxon>
        <taxon>Alteromonadales</taxon>
        <taxon>Shewanellaceae</taxon>
        <taxon>Shewanella</taxon>
    </lineage>
</organism>
<evidence type="ECO:0000313" key="2">
    <source>
        <dbReference type="EMBL" id="SUI80632.1"/>
    </source>
</evidence>
<evidence type="ECO:0000313" key="3">
    <source>
        <dbReference type="Proteomes" id="UP000255061"/>
    </source>
</evidence>
<dbReference type="RefSeq" id="WP_012088419.1">
    <property type="nucleotide sequence ID" value="NZ_UGYV01000001.1"/>
</dbReference>
<dbReference type="InterPro" id="IPR041519">
    <property type="entry name" value="HEPN_RiboL-PSP"/>
</dbReference>
<feature type="domain" description="RiboL-PSP-HEPN" evidence="1">
    <location>
        <begin position="16"/>
        <end position="161"/>
    </location>
</feature>
<dbReference type="Pfam" id="PF18735">
    <property type="entry name" value="HEPN_RiboL-PSP"/>
    <property type="match status" value="1"/>
</dbReference>
<reference evidence="2 3" key="1">
    <citation type="submission" date="2018-06" db="EMBL/GenBank/DDBJ databases">
        <authorList>
            <consortium name="Pathogen Informatics"/>
            <person name="Doyle S."/>
        </authorList>
    </citation>
    <scope>NUCLEOTIDE SEQUENCE [LARGE SCALE GENOMIC DNA]</scope>
    <source>
        <strain evidence="2 3">NCTC10736</strain>
    </source>
</reference>
<accession>A0A380AGI7</accession>
<name>A0A380AGI7_9GAMM</name>
<sequence>MNNFGVNGVLDDCEVELASIKSLLVGLGEAANPSPYVKKYAVIRATGSIEIAFKQIIADKVDEDSHIQVKNFIKRKIRDSSCNPKLPMIESMLSEFDSRWKEKFDELLSLEDKPKLKGALTELVNARNEFAHGGNPNLNIDKTIEYFKSARRVLEILDSVVNYEFEVDDEL</sequence>
<gene>
    <name evidence="2" type="ORF">NCTC10736_02307</name>
</gene>
<dbReference type="AlphaFoldDB" id="A0A380AGI7"/>
<dbReference type="EMBL" id="UGYV01000001">
    <property type="protein sequence ID" value="SUI80632.1"/>
    <property type="molecule type" value="Genomic_DNA"/>
</dbReference>
<evidence type="ECO:0000259" key="1">
    <source>
        <dbReference type="Pfam" id="PF18735"/>
    </source>
</evidence>
<proteinExistence type="predicted"/>
<dbReference type="Proteomes" id="UP000255061">
    <property type="component" value="Unassembled WGS sequence"/>
</dbReference>
<protein>
    <recommendedName>
        <fullName evidence="1">RiboL-PSP-HEPN domain-containing protein</fullName>
    </recommendedName>
</protein>